<dbReference type="CDD" id="cd00099">
    <property type="entry name" value="IgV"/>
    <property type="match status" value="1"/>
</dbReference>
<dbReference type="FunCoup" id="E2A1G0">
    <property type="interactions" value="43"/>
</dbReference>
<dbReference type="InterPro" id="IPR007110">
    <property type="entry name" value="Ig-like_dom"/>
</dbReference>
<dbReference type="OMA" id="TWYHAGA"/>
<dbReference type="PROSITE" id="PS50835">
    <property type="entry name" value="IG_LIKE"/>
    <property type="match status" value="2"/>
</dbReference>
<dbReference type="SMART" id="SM00408">
    <property type="entry name" value="IGc2"/>
    <property type="match status" value="2"/>
</dbReference>
<dbReference type="InterPro" id="IPR013783">
    <property type="entry name" value="Ig-like_fold"/>
</dbReference>
<accession>E2A1G0</accession>
<keyword evidence="1" id="KW-0732">Signal</keyword>
<evidence type="ECO:0000313" key="4">
    <source>
        <dbReference type="Proteomes" id="UP000000311"/>
    </source>
</evidence>
<dbReference type="Gene3D" id="2.60.40.10">
    <property type="entry name" value="Immunoglobulins"/>
    <property type="match status" value="2"/>
</dbReference>
<dbReference type="PANTHER" id="PTHR23279:SF6">
    <property type="entry name" value="DEFECTIVE PROBOSCIS EXTENSION RESPONSE 7, ISOFORM F"/>
    <property type="match status" value="1"/>
</dbReference>
<dbReference type="GO" id="GO:0032589">
    <property type="term" value="C:neuron projection membrane"/>
    <property type="evidence" value="ECO:0007669"/>
    <property type="project" value="TreeGrafter"/>
</dbReference>
<reference evidence="3 4" key="1">
    <citation type="journal article" date="2010" name="Science">
        <title>Genomic comparison of the ants Camponotus floridanus and Harpegnathos saltator.</title>
        <authorList>
            <person name="Bonasio R."/>
            <person name="Zhang G."/>
            <person name="Ye C."/>
            <person name="Mutti N.S."/>
            <person name="Fang X."/>
            <person name="Qin N."/>
            <person name="Donahue G."/>
            <person name="Yang P."/>
            <person name="Li Q."/>
            <person name="Li C."/>
            <person name="Zhang P."/>
            <person name="Huang Z."/>
            <person name="Berger S.L."/>
            <person name="Reinberg D."/>
            <person name="Wang J."/>
            <person name="Liebig J."/>
        </authorList>
    </citation>
    <scope>NUCLEOTIDE SEQUENCE [LARGE SCALE GENOMIC DNA]</scope>
    <source>
        <strain evidence="4">C129</strain>
    </source>
</reference>
<feature type="domain" description="Ig-like" evidence="2">
    <location>
        <begin position="67"/>
        <end position="139"/>
    </location>
</feature>
<dbReference type="InterPro" id="IPR003599">
    <property type="entry name" value="Ig_sub"/>
</dbReference>
<evidence type="ECO:0000256" key="1">
    <source>
        <dbReference type="SAM" id="SignalP"/>
    </source>
</evidence>
<dbReference type="InParanoid" id="E2A1G0"/>
<dbReference type="Pfam" id="PF13927">
    <property type="entry name" value="Ig_3"/>
    <property type="match status" value="1"/>
</dbReference>
<dbReference type="InterPro" id="IPR013106">
    <property type="entry name" value="Ig_V-set"/>
</dbReference>
<evidence type="ECO:0000313" key="3">
    <source>
        <dbReference type="EMBL" id="EFN72633.1"/>
    </source>
</evidence>
<dbReference type="PANTHER" id="PTHR23279">
    <property type="entry name" value="DEFECTIVE PROBOSCIS EXTENSION RESPONSE DPR -RELATED"/>
    <property type="match status" value="1"/>
</dbReference>
<proteinExistence type="predicted"/>
<sequence length="344" mass="38128">MVPFHGMALLLLGIGYLLHAEPLYGERGIAFLHLNNDTFGKGEKSQRGTRKTHFFKDTPQKLTVAIGQAAVLLCRVKNLGNRTVSWIRKRDLHILTSMSTTYTSDARFTVVRNPETDDWNLQIDYVQPRDAGIYECQVNTEPKIYRAVALKVLDIQARITGPQELYIKKGSTISLTCIIELQDLPPSNVTWYHAGAVIDFDGPRGGVSLETEKGKRGTTSKLLITRAQFNDSGNYTCASSKVTPASVMVHVLNGEHPAAMQHGGTGDFVKGSNLTFYRSKLNKLEGVTPLISIAVFATAQAWDKRGSFVVQDHLRLTNRVDTRVSPNSLDIDLDLNSPVEPEIF</sequence>
<dbReference type="EMBL" id="GL435766">
    <property type="protein sequence ID" value="EFN72633.1"/>
    <property type="molecule type" value="Genomic_DNA"/>
</dbReference>
<dbReference type="STRING" id="104421.E2A1G0"/>
<dbReference type="Proteomes" id="UP000000311">
    <property type="component" value="Unassembled WGS sequence"/>
</dbReference>
<feature type="signal peptide" evidence="1">
    <location>
        <begin position="1"/>
        <end position="20"/>
    </location>
</feature>
<dbReference type="InterPro" id="IPR036179">
    <property type="entry name" value="Ig-like_dom_sf"/>
</dbReference>
<dbReference type="InterPro" id="IPR003598">
    <property type="entry name" value="Ig_sub2"/>
</dbReference>
<dbReference type="GO" id="GO:0050808">
    <property type="term" value="P:synapse organization"/>
    <property type="evidence" value="ECO:0007669"/>
    <property type="project" value="TreeGrafter"/>
</dbReference>
<dbReference type="OrthoDB" id="6377396at2759"/>
<dbReference type="Pfam" id="PF07686">
    <property type="entry name" value="V-set"/>
    <property type="match status" value="1"/>
</dbReference>
<dbReference type="AlphaFoldDB" id="E2A1G0"/>
<feature type="domain" description="Ig-like" evidence="2">
    <location>
        <begin position="142"/>
        <end position="248"/>
    </location>
</feature>
<dbReference type="FunFam" id="2.60.40.10:FF:000129">
    <property type="entry name" value="CLUMA_CG018772, isoform A"/>
    <property type="match status" value="1"/>
</dbReference>
<organism evidence="4">
    <name type="scientific">Camponotus floridanus</name>
    <name type="common">Florida carpenter ant</name>
    <dbReference type="NCBI Taxonomy" id="104421"/>
    <lineage>
        <taxon>Eukaryota</taxon>
        <taxon>Metazoa</taxon>
        <taxon>Ecdysozoa</taxon>
        <taxon>Arthropoda</taxon>
        <taxon>Hexapoda</taxon>
        <taxon>Insecta</taxon>
        <taxon>Pterygota</taxon>
        <taxon>Neoptera</taxon>
        <taxon>Endopterygota</taxon>
        <taxon>Hymenoptera</taxon>
        <taxon>Apocrita</taxon>
        <taxon>Aculeata</taxon>
        <taxon>Formicoidea</taxon>
        <taxon>Formicidae</taxon>
        <taxon>Formicinae</taxon>
        <taxon>Camponotus</taxon>
    </lineage>
</organism>
<feature type="chain" id="PRO_5003156352" evidence="1">
    <location>
        <begin position="21"/>
        <end position="344"/>
    </location>
</feature>
<protein>
    <submittedName>
        <fullName evidence="3">Neurotrimin</fullName>
    </submittedName>
</protein>
<dbReference type="FunFam" id="2.60.40.10:FF:000533">
    <property type="entry name" value="Uncharacterized protein, isoform A"/>
    <property type="match status" value="1"/>
</dbReference>
<name>E2A1G0_CAMFO</name>
<dbReference type="SUPFAM" id="SSF48726">
    <property type="entry name" value="Immunoglobulin"/>
    <property type="match status" value="2"/>
</dbReference>
<keyword evidence="4" id="KW-1185">Reference proteome</keyword>
<dbReference type="SMART" id="SM00406">
    <property type="entry name" value="IGv"/>
    <property type="match status" value="2"/>
</dbReference>
<dbReference type="SMART" id="SM00409">
    <property type="entry name" value="IG"/>
    <property type="match status" value="2"/>
</dbReference>
<dbReference type="InterPro" id="IPR037448">
    <property type="entry name" value="Zig-8"/>
</dbReference>
<gene>
    <name evidence="3" type="ORF">EAG_06817</name>
</gene>
<evidence type="ECO:0000259" key="2">
    <source>
        <dbReference type="PROSITE" id="PS50835"/>
    </source>
</evidence>